<organism evidence="2 3">
    <name type="scientific">Ancylobacter amanitiformis</name>
    <dbReference type="NCBI Taxonomy" id="217069"/>
    <lineage>
        <taxon>Bacteria</taxon>
        <taxon>Pseudomonadati</taxon>
        <taxon>Pseudomonadota</taxon>
        <taxon>Alphaproteobacteria</taxon>
        <taxon>Hyphomicrobiales</taxon>
        <taxon>Xanthobacteraceae</taxon>
        <taxon>Ancylobacter</taxon>
    </lineage>
</organism>
<evidence type="ECO:0000313" key="3">
    <source>
        <dbReference type="Proteomes" id="UP001235094"/>
    </source>
</evidence>
<protein>
    <submittedName>
        <fullName evidence="2">NAD(P)-dependent dehydrogenase (Short-subunit alcohol dehydrogenase family)</fullName>
    </submittedName>
</protein>
<dbReference type="SMART" id="SM00822">
    <property type="entry name" value="PKS_KR"/>
    <property type="match status" value="1"/>
</dbReference>
<dbReference type="NCBIfam" id="NF005559">
    <property type="entry name" value="PRK07231.1"/>
    <property type="match status" value="1"/>
</dbReference>
<dbReference type="SUPFAM" id="SSF51735">
    <property type="entry name" value="NAD(P)-binding Rossmann-fold domains"/>
    <property type="match status" value="1"/>
</dbReference>
<dbReference type="InterPro" id="IPR020904">
    <property type="entry name" value="Sc_DH/Rdtase_CS"/>
</dbReference>
<keyword evidence="3" id="KW-1185">Reference proteome</keyword>
<dbReference type="CDD" id="cd05233">
    <property type="entry name" value="SDR_c"/>
    <property type="match status" value="1"/>
</dbReference>
<evidence type="ECO:0000313" key="2">
    <source>
        <dbReference type="EMBL" id="MDQ0512082.1"/>
    </source>
</evidence>
<dbReference type="PANTHER" id="PTHR43975:SF2">
    <property type="entry name" value="EG:BACR7A4.14 PROTEIN-RELATED"/>
    <property type="match status" value="1"/>
</dbReference>
<dbReference type="Pfam" id="PF13561">
    <property type="entry name" value="adh_short_C2"/>
    <property type="match status" value="1"/>
</dbReference>
<name>A0ABU0LTQ5_9HYPH</name>
<accession>A0ABU0LTQ5</accession>
<evidence type="ECO:0000259" key="1">
    <source>
        <dbReference type="SMART" id="SM00822"/>
    </source>
</evidence>
<dbReference type="PRINTS" id="PR00080">
    <property type="entry name" value="SDRFAMILY"/>
</dbReference>
<dbReference type="PROSITE" id="PS00061">
    <property type="entry name" value="ADH_SHORT"/>
    <property type="match status" value="1"/>
</dbReference>
<dbReference type="Proteomes" id="UP001235094">
    <property type="component" value="Unassembled WGS sequence"/>
</dbReference>
<dbReference type="PANTHER" id="PTHR43975">
    <property type="entry name" value="ZGC:101858"/>
    <property type="match status" value="1"/>
</dbReference>
<proteinExistence type="predicted"/>
<feature type="domain" description="Ketoreductase" evidence="1">
    <location>
        <begin position="7"/>
        <end position="181"/>
    </location>
</feature>
<dbReference type="InterPro" id="IPR057326">
    <property type="entry name" value="KR_dom"/>
</dbReference>
<gene>
    <name evidence="2" type="ORF">QOZ99_002982</name>
</gene>
<dbReference type="PRINTS" id="PR00081">
    <property type="entry name" value="GDHRDH"/>
</dbReference>
<dbReference type="InterPro" id="IPR036291">
    <property type="entry name" value="NAD(P)-bd_dom_sf"/>
</dbReference>
<reference evidence="2 3" key="1">
    <citation type="submission" date="2023-07" db="EMBL/GenBank/DDBJ databases">
        <title>Genomic Encyclopedia of Type Strains, Phase IV (KMG-IV): sequencing the most valuable type-strain genomes for metagenomic binning, comparative biology and taxonomic classification.</title>
        <authorList>
            <person name="Goeker M."/>
        </authorList>
    </citation>
    <scope>NUCLEOTIDE SEQUENCE [LARGE SCALE GENOMIC DNA]</scope>
    <source>
        <strain evidence="2 3">DSM 15561</strain>
    </source>
</reference>
<dbReference type="Gene3D" id="3.40.50.720">
    <property type="entry name" value="NAD(P)-binding Rossmann-like Domain"/>
    <property type="match status" value="1"/>
</dbReference>
<dbReference type="InterPro" id="IPR002347">
    <property type="entry name" value="SDR_fam"/>
</dbReference>
<comment type="caution">
    <text evidence="2">The sequence shown here is derived from an EMBL/GenBank/DDBJ whole genome shotgun (WGS) entry which is preliminary data.</text>
</comment>
<sequence>MAMFEGRVALVTGGGAGIGHAVARRLAEMGAHVLITGRRPEPLAAAAGAHPSIEGFVADAGSPQAAEATVAEALRRWGRLDVLVNNAGAGQPAPLDQMTAEHLEAAFRTNVFGPALLARACLPALHHARGAIVNLSSTLGRKPVPGFSAYGASKAALEQMTRAWALELAPAGVRVNAVASGPVESDFLRERMGFSDAEITAIKASEAAMIPLGRRGVPEDVARWVVALADPEADWVTGQVLGVDGGFSL</sequence>
<dbReference type="EMBL" id="JAUSVR010000009">
    <property type="protein sequence ID" value="MDQ0512082.1"/>
    <property type="molecule type" value="Genomic_DNA"/>
</dbReference>
<dbReference type="RefSeq" id="WP_306890755.1">
    <property type="nucleotide sequence ID" value="NZ_JAUSVR010000009.1"/>
</dbReference>